<dbReference type="AlphaFoldDB" id="A0A140LE28"/>
<feature type="domain" description="Methyltransferase type 11" evidence="3">
    <location>
        <begin position="103"/>
        <end position="201"/>
    </location>
</feature>
<dbReference type="EC" id="2.4.-.-" evidence="4"/>
<evidence type="ECO:0000259" key="3">
    <source>
        <dbReference type="Pfam" id="PF08241"/>
    </source>
</evidence>
<evidence type="ECO:0000259" key="2">
    <source>
        <dbReference type="Pfam" id="PF00535"/>
    </source>
</evidence>
<dbReference type="RefSeq" id="WP_083514964.1">
    <property type="nucleotide sequence ID" value="NZ_LOED01000001.1"/>
</dbReference>
<keyword evidence="4" id="KW-0328">Glycosyltransferase</keyword>
<comment type="caution">
    <text evidence="4">The sequence shown here is derived from an EMBL/GenBank/DDBJ whole genome shotgun (WGS) entry which is preliminary data.</text>
</comment>
<protein>
    <submittedName>
        <fullName evidence="4">Putative glycosyltransferase EpsE</fullName>
        <ecNumber evidence="4">2.4.-.-</ecNumber>
    </submittedName>
</protein>
<dbReference type="PATRIC" id="fig|520764.3.peg.148"/>
<keyword evidence="1" id="KW-0802">TPR repeat</keyword>
<dbReference type="CDD" id="cd02440">
    <property type="entry name" value="AdoMet_MTases"/>
    <property type="match status" value="1"/>
</dbReference>
<dbReference type="InterPro" id="IPR029063">
    <property type="entry name" value="SAM-dependent_MTases_sf"/>
</dbReference>
<feature type="repeat" description="TPR" evidence="1">
    <location>
        <begin position="900"/>
        <end position="933"/>
    </location>
</feature>
<keyword evidence="5" id="KW-1185">Reference proteome</keyword>
<dbReference type="Pfam" id="PF13181">
    <property type="entry name" value="TPR_8"/>
    <property type="match status" value="2"/>
</dbReference>
<accession>A0A140LE28</accession>
<dbReference type="InterPro" id="IPR019734">
    <property type="entry name" value="TPR_rpt"/>
</dbReference>
<reference evidence="4 5" key="1">
    <citation type="submission" date="2015-12" db="EMBL/GenBank/DDBJ databases">
        <title>Draft genome sequnece of Fervidicola ferrireducens strain Y170.</title>
        <authorList>
            <person name="Patel B.K."/>
        </authorList>
    </citation>
    <scope>NUCLEOTIDE SEQUENCE [LARGE SCALE GENOMIC DNA]</scope>
    <source>
        <strain evidence="4 5">Y170</strain>
    </source>
</reference>
<dbReference type="InterPro" id="IPR001173">
    <property type="entry name" value="Glyco_trans_2-like"/>
</dbReference>
<dbReference type="InterPro" id="IPR029044">
    <property type="entry name" value="Nucleotide-diphossugar_trans"/>
</dbReference>
<dbReference type="Gene3D" id="1.25.40.10">
    <property type="entry name" value="Tetratricopeptide repeat domain"/>
    <property type="match status" value="2"/>
</dbReference>
<gene>
    <name evidence="4" type="primary">epsE_1</name>
    <name evidence="4" type="ORF">AN618_01410</name>
</gene>
<dbReference type="EMBL" id="LOED01000001">
    <property type="protein sequence ID" value="KXG78803.1"/>
    <property type="molecule type" value="Genomic_DNA"/>
</dbReference>
<dbReference type="InParanoid" id="A0A140LE28"/>
<dbReference type="SUPFAM" id="SSF53448">
    <property type="entry name" value="Nucleotide-diphospho-sugar transferases"/>
    <property type="match status" value="2"/>
</dbReference>
<dbReference type="Gene3D" id="3.40.50.150">
    <property type="entry name" value="Vaccinia Virus protein VP39"/>
    <property type="match status" value="1"/>
</dbReference>
<dbReference type="Pfam" id="PF00535">
    <property type="entry name" value="Glycos_transf_2"/>
    <property type="match status" value="2"/>
</dbReference>
<name>A0A140LE28_9FIRM</name>
<dbReference type="OrthoDB" id="9815923at2"/>
<dbReference type="GO" id="GO:0008757">
    <property type="term" value="F:S-adenosylmethionine-dependent methyltransferase activity"/>
    <property type="evidence" value="ECO:0007669"/>
    <property type="project" value="InterPro"/>
</dbReference>
<evidence type="ECO:0000256" key="1">
    <source>
        <dbReference type="PROSITE-ProRule" id="PRU00339"/>
    </source>
</evidence>
<dbReference type="SUPFAM" id="SSF48452">
    <property type="entry name" value="TPR-like"/>
    <property type="match status" value="2"/>
</dbReference>
<keyword evidence="4" id="KW-0808">Transferase</keyword>
<dbReference type="STRING" id="520764.AN618_01410"/>
<dbReference type="PANTHER" id="PTHR43630">
    <property type="entry name" value="POLY-BETA-1,6-N-ACETYL-D-GLUCOSAMINE SYNTHASE"/>
    <property type="match status" value="1"/>
</dbReference>
<proteinExistence type="predicted"/>
<dbReference type="InterPro" id="IPR011990">
    <property type="entry name" value="TPR-like_helical_dom_sf"/>
</dbReference>
<sequence>MKSELTKRLQRLKLEYTPKEIVDLALLNVAVENFDVFKLYLKELKEYVELSSESNKISISSNILQLIIDYKNHSKNLKYRHNRSQSEKKKFAVVASLCTGDVLEVGCGSGDLSSYISMYGNRVFGIDIDPVAVEIARFKVWHFGLSDCFFDVVDANTNNIPIPDSSFDTVVLAEVLEHVKDPLKILMEAKRLCKSGGKIIISVPNGYRILSPDYLHIFNLDVLKELLSKIGVNEDDINWDDRVPDEWILCWFNNNKEDIKEKKDEDLAKYFLPPHPLEDLKGAGKVSIILPTYNGEKYIQESIDSILNQTYKNFEIIVVNDGSTDKTYEKLKPYIEREQIKYISQENKGKPCAINTALEFATGDYIWIFDDDDTALPRKLEVQMRHFLRKPHLDLIHTSSIYTDSSNKVPLLVWEPSEIEQNDLLKSLLHGCIFHGSTVLVKKEAFLKTGKYDERLIRVQDYDMWIRLVKNHCNVGKILLPTVTYRQHNKVRGSKENPIPVEKVAEATMEYEKIIFEKVYNEIPLSEIFPELKEENCNSGLRVSALIERAYAMARRRLFDYALNDLKEAFELAQKYYPVTITFRGIYFIKKFSEMLTHIENEEIKNMVTYFSLLIGNHDVRNFGKKGKITLSLCLITKDEEKNIARCINSVKDIVDEIVVVDTGSKDSTVEIAQSLGAKVIHAKWEDDYSKARNIAIENATSDWILFLDADEEIKKEDVGKIRPLLNDDTVEAYMFKIVNYGGASVSSGLTEIHYNFRLFRNNGKLKYVYPIHENLRNIEENRVPVFKNADVTILHYGYLSETRIEKNKTERYINMLLKYLMKHPNDKFQHGNLGVEYFNARDYKKALKHLLIATKGMNVNSYSAPRLLRYLIQTYTALKDYETALKLINDAKAYYIDIPDFKFLEGMLYVEQKRYKKAIEMFKECIAMGEYKGLFITMGGTGSYRARYMIAYCYEKLGRLHDAVKEYIEILKSNPNYQDVFVKLFDLFVQNEKPESVREFFDKYVDKRNPANFAILAKLYMNSGRFDIAKEYLDEVDMDIAGLNTLKGIACMGMKDYQKAIEFFDKEHEKAKSEALYHKILCHLILKELEMAKRILWEIEDSTDKKLFLTIIGEMKARYDEVKDSYFKLLEKLIQFGEFDLFNKLLKLYSGLFTRDDYVRYGHMMKDKGFDELAVAAYIKAADLNCEDSSVYRYLAKKALEQNMTDEALVFTARAFNIDRMDVDNYALMYKIYKVTGRNDEAERVSKSIKEIYPEIELEEIVQ</sequence>
<organism evidence="4 5">
    <name type="scientific">Fervidicola ferrireducens</name>
    <dbReference type="NCBI Taxonomy" id="520764"/>
    <lineage>
        <taxon>Bacteria</taxon>
        <taxon>Bacillati</taxon>
        <taxon>Bacillota</taxon>
        <taxon>Clostridia</taxon>
        <taxon>Thermosediminibacterales</taxon>
        <taxon>Thermosediminibacteraceae</taxon>
        <taxon>Fervidicola</taxon>
    </lineage>
</organism>
<dbReference type="SUPFAM" id="SSF53335">
    <property type="entry name" value="S-adenosyl-L-methionine-dependent methyltransferases"/>
    <property type="match status" value="1"/>
</dbReference>
<dbReference type="GO" id="GO:0016757">
    <property type="term" value="F:glycosyltransferase activity"/>
    <property type="evidence" value="ECO:0007669"/>
    <property type="project" value="UniProtKB-KW"/>
</dbReference>
<dbReference type="CDD" id="cd02511">
    <property type="entry name" value="Beta4Glucosyltransferase"/>
    <property type="match status" value="1"/>
</dbReference>
<dbReference type="Proteomes" id="UP000070427">
    <property type="component" value="Unassembled WGS sequence"/>
</dbReference>
<dbReference type="Gene3D" id="3.90.550.10">
    <property type="entry name" value="Spore Coat Polysaccharide Biosynthesis Protein SpsA, Chain A"/>
    <property type="match status" value="2"/>
</dbReference>
<dbReference type="SMART" id="SM00028">
    <property type="entry name" value="TPR"/>
    <property type="match status" value="6"/>
</dbReference>
<dbReference type="InterPro" id="IPR013216">
    <property type="entry name" value="Methyltransf_11"/>
</dbReference>
<evidence type="ECO:0000313" key="5">
    <source>
        <dbReference type="Proteomes" id="UP000070427"/>
    </source>
</evidence>
<dbReference type="PROSITE" id="PS50005">
    <property type="entry name" value="TPR"/>
    <property type="match status" value="2"/>
</dbReference>
<feature type="repeat" description="TPR" evidence="1">
    <location>
        <begin position="945"/>
        <end position="978"/>
    </location>
</feature>
<dbReference type="PANTHER" id="PTHR43630:SF2">
    <property type="entry name" value="GLYCOSYLTRANSFERASE"/>
    <property type="match status" value="1"/>
</dbReference>
<evidence type="ECO:0000313" key="4">
    <source>
        <dbReference type="EMBL" id="KXG78803.1"/>
    </source>
</evidence>
<dbReference type="Pfam" id="PF08241">
    <property type="entry name" value="Methyltransf_11"/>
    <property type="match status" value="1"/>
</dbReference>
<feature type="domain" description="Glycosyltransferase 2-like" evidence="2">
    <location>
        <begin position="287"/>
        <end position="439"/>
    </location>
</feature>
<feature type="domain" description="Glycosyltransferase 2-like" evidence="2">
    <location>
        <begin position="632"/>
        <end position="761"/>
    </location>
</feature>